<evidence type="ECO:0000256" key="10">
    <source>
        <dbReference type="SAM" id="MobiDB-lite"/>
    </source>
</evidence>
<dbReference type="Pfam" id="PF02096">
    <property type="entry name" value="60KD_IMP"/>
    <property type="match status" value="1"/>
</dbReference>
<reference evidence="13" key="1">
    <citation type="journal article" date="2021" name="IMA Fungus">
        <title>Genomic characterization of three marine fungi, including Emericellopsis atlantica sp. nov. with signatures of a generalist lifestyle and marine biomass degradation.</title>
        <authorList>
            <person name="Hagestad O.C."/>
            <person name="Hou L."/>
            <person name="Andersen J.H."/>
            <person name="Hansen E.H."/>
            <person name="Altermark B."/>
            <person name="Li C."/>
            <person name="Kuhnert E."/>
            <person name="Cox R.J."/>
            <person name="Crous P.W."/>
            <person name="Spatafora J.W."/>
            <person name="Lail K."/>
            <person name="Amirebrahimi M."/>
            <person name="Lipzen A."/>
            <person name="Pangilinan J."/>
            <person name="Andreopoulos W."/>
            <person name="Hayes R.D."/>
            <person name="Ng V."/>
            <person name="Grigoriev I.V."/>
            <person name="Jackson S.A."/>
            <person name="Sutton T.D.S."/>
            <person name="Dobson A.D.W."/>
            <person name="Rama T."/>
        </authorList>
    </citation>
    <scope>NUCLEOTIDE SEQUENCE</scope>
    <source>
        <strain evidence="13">TRa018bII</strain>
    </source>
</reference>
<dbReference type="PANTHER" id="PTHR12428">
    <property type="entry name" value="OXA1"/>
    <property type="match status" value="1"/>
</dbReference>
<accession>A0A9P8C1L8</accession>
<gene>
    <name evidence="13" type="ORF">BJ875DRAFT_473323</name>
</gene>
<feature type="transmembrane region" description="Helical" evidence="11">
    <location>
        <begin position="351"/>
        <end position="367"/>
    </location>
</feature>
<dbReference type="CDD" id="cd20069">
    <property type="entry name" value="5TM_Oxa1-like"/>
    <property type="match status" value="1"/>
</dbReference>
<feature type="transmembrane region" description="Helical" evidence="11">
    <location>
        <begin position="306"/>
        <end position="331"/>
    </location>
</feature>
<keyword evidence="5" id="KW-0809">Transit peptide</keyword>
<evidence type="ECO:0000256" key="9">
    <source>
        <dbReference type="RuleBase" id="RU003945"/>
    </source>
</evidence>
<evidence type="ECO:0000256" key="8">
    <source>
        <dbReference type="ARBA" id="ARBA00023136"/>
    </source>
</evidence>
<evidence type="ECO:0000256" key="11">
    <source>
        <dbReference type="SAM" id="Phobius"/>
    </source>
</evidence>
<evidence type="ECO:0000313" key="13">
    <source>
        <dbReference type="EMBL" id="KAG9230025.1"/>
    </source>
</evidence>
<comment type="similarity">
    <text evidence="2 9">Belongs to the OXA1/ALB3/YidC family.</text>
</comment>
<comment type="subcellular location">
    <subcellularLocation>
        <location evidence="9">Membrane</location>
        <topology evidence="9">Multi-pass membrane protein</topology>
    </subcellularLocation>
    <subcellularLocation>
        <location evidence="1">Mitochondrion inner membrane</location>
        <topology evidence="1">Multi-pass membrane protein</topology>
    </subcellularLocation>
</comment>
<evidence type="ECO:0000256" key="6">
    <source>
        <dbReference type="ARBA" id="ARBA00022989"/>
    </source>
</evidence>
<feature type="transmembrane region" description="Helical" evidence="11">
    <location>
        <begin position="199"/>
        <end position="219"/>
    </location>
</feature>
<dbReference type="GO" id="GO:0032979">
    <property type="term" value="P:protein insertion into mitochondrial inner membrane from matrix"/>
    <property type="evidence" value="ECO:0007669"/>
    <property type="project" value="TreeGrafter"/>
</dbReference>
<dbReference type="OrthoDB" id="2148490at2759"/>
<feature type="region of interest" description="Disordered" evidence="10">
    <location>
        <begin position="83"/>
        <end position="142"/>
    </location>
</feature>
<keyword evidence="6 11" id="KW-1133">Transmembrane helix</keyword>
<evidence type="ECO:0000313" key="14">
    <source>
        <dbReference type="Proteomes" id="UP000824998"/>
    </source>
</evidence>
<name>A0A9P8C1L8_9HELO</name>
<proteinExistence type="inferred from homology"/>
<dbReference type="PANTHER" id="PTHR12428:SF66">
    <property type="entry name" value="MITOCHONDRIAL INNER MEMBRANE PROTEIN OXA1L"/>
    <property type="match status" value="1"/>
</dbReference>
<protein>
    <submittedName>
        <fullName evidence="13">60Kd inner membrane protein-domain-containing protein</fullName>
    </submittedName>
</protein>
<keyword evidence="14" id="KW-1185">Reference proteome</keyword>
<dbReference type="InterPro" id="IPR001708">
    <property type="entry name" value="YidC/ALB3/OXA1/COX18"/>
</dbReference>
<dbReference type="GO" id="GO:0005743">
    <property type="term" value="C:mitochondrial inner membrane"/>
    <property type="evidence" value="ECO:0007669"/>
    <property type="project" value="UniProtKB-SubCell"/>
</dbReference>
<feature type="compositionally biased region" description="Basic and acidic residues" evidence="10">
    <location>
        <begin position="476"/>
        <end position="505"/>
    </location>
</feature>
<evidence type="ECO:0000259" key="12">
    <source>
        <dbReference type="Pfam" id="PF02096"/>
    </source>
</evidence>
<dbReference type="AlphaFoldDB" id="A0A9P8C1L8"/>
<feature type="transmembrane region" description="Helical" evidence="11">
    <location>
        <begin position="274"/>
        <end position="294"/>
    </location>
</feature>
<feature type="compositionally biased region" description="Low complexity" evidence="10">
    <location>
        <begin position="109"/>
        <end position="134"/>
    </location>
</feature>
<sequence length="512" mass="55120">MFLSRGLRSSSQHIGIGRRRVEALSARQFSSTVQHGPIRGPAATLFAKNNISIHTISPGTRCAKPGLLIGSVSSVRYISWTSASWSTPPTPPTPTTPTTTPQSTNAPEVAGSSAASTSATPAPTSVPAASEPVSTTAPADVPTEFVPTSLDNATDFPVTHLPDTIGYLQSIGIDYSIFRPTGAMTWVIEHIHVYTGTPWWATIAITAVLIRVAFFKIFLNASENGTRMQAIMPLIKPLTAKMTEASGDTMKVMQIRQEIKEMNARAGVNPMKSFYPMLQVFPAMGSFFMLRLMSKIPGSGLETGGILWFQNLAVADPYLILPLLTAGILHLVLRRGGETGVSTLKPEMQNALMYGLPAVSLIFTSWLPAALQFSFLSAGAVSAIQSTLFRQPGFRQFMKMTPLATRVANAGSVPGTGAGTSNGRNLPRSIRTASPVLSQAQLSSRFEGASTPAPGFRGAIESTKKIVKNTLTAAKGQREQDTKKRERLRAAEYERKRSKEIEAQKKLSSKKR</sequence>
<comment type="caution">
    <text evidence="13">The sequence shown here is derived from an EMBL/GenBank/DDBJ whole genome shotgun (WGS) entry which is preliminary data.</text>
</comment>
<evidence type="ECO:0000256" key="2">
    <source>
        <dbReference type="ARBA" id="ARBA00009877"/>
    </source>
</evidence>
<keyword evidence="7" id="KW-0496">Mitochondrion</keyword>
<dbReference type="GO" id="GO:0032977">
    <property type="term" value="F:membrane insertase activity"/>
    <property type="evidence" value="ECO:0007669"/>
    <property type="project" value="InterPro"/>
</dbReference>
<feature type="region of interest" description="Disordered" evidence="10">
    <location>
        <begin position="472"/>
        <end position="512"/>
    </location>
</feature>
<dbReference type="InterPro" id="IPR028055">
    <property type="entry name" value="YidC/Oxa/ALB_C"/>
</dbReference>
<organism evidence="13 14">
    <name type="scientific">Amylocarpus encephaloides</name>
    <dbReference type="NCBI Taxonomy" id="45428"/>
    <lineage>
        <taxon>Eukaryota</taxon>
        <taxon>Fungi</taxon>
        <taxon>Dikarya</taxon>
        <taxon>Ascomycota</taxon>
        <taxon>Pezizomycotina</taxon>
        <taxon>Leotiomycetes</taxon>
        <taxon>Helotiales</taxon>
        <taxon>Helotiales incertae sedis</taxon>
        <taxon>Amylocarpus</taxon>
    </lineage>
</organism>
<keyword evidence="8 11" id="KW-0472">Membrane</keyword>
<evidence type="ECO:0000256" key="7">
    <source>
        <dbReference type="ARBA" id="ARBA00023128"/>
    </source>
</evidence>
<evidence type="ECO:0000256" key="5">
    <source>
        <dbReference type="ARBA" id="ARBA00022946"/>
    </source>
</evidence>
<dbReference type="EMBL" id="MU251708">
    <property type="protein sequence ID" value="KAG9230025.1"/>
    <property type="molecule type" value="Genomic_DNA"/>
</dbReference>
<dbReference type="Proteomes" id="UP000824998">
    <property type="component" value="Unassembled WGS sequence"/>
</dbReference>
<evidence type="ECO:0000256" key="3">
    <source>
        <dbReference type="ARBA" id="ARBA00022692"/>
    </source>
</evidence>
<feature type="domain" description="Membrane insertase YidC/Oxa/ALB C-terminal" evidence="12">
    <location>
        <begin position="199"/>
        <end position="389"/>
    </location>
</feature>
<keyword evidence="4" id="KW-0999">Mitochondrion inner membrane</keyword>
<evidence type="ECO:0000256" key="1">
    <source>
        <dbReference type="ARBA" id="ARBA00004448"/>
    </source>
</evidence>
<keyword evidence="3 9" id="KW-0812">Transmembrane</keyword>
<evidence type="ECO:0000256" key="4">
    <source>
        <dbReference type="ARBA" id="ARBA00022792"/>
    </source>
</evidence>